<keyword evidence="3" id="KW-1185">Reference proteome</keyword>
<feature type="region of interest" description="Disordered" evidence="1">
    <location>
        <begin position="75"/>
        <end position="95"/>
    </location>
</feature>
<name>A0A166ILB8_9AGAM</name>
<dbReference type="EMBL" id="KV428006">
    <property type="protein sequence ID" value="KZT43861.1"/>
    <property type="molecule type" value="Genomic_DNA"/>
</dbReference>
<evidence type="ECO:0000313" key="3">
    <source>
        <dbReference type="Proteomes" id="UP000076798"/>
    </source>
</evidence>
<dbReference type="AlphaFoldDB" id="A0A166ILB8"/>
<evidence type="ECO:0000313" key="2">
    <source>
        <dbReference type="EMBL" id="KZT43861.1"/>
    </source>
</evidence>
<protein>
    <submittedName>
        <fullName evidence="2">Uncharacterized protein</fullName>
    </submittedName>
</protein>
<accession>A0A166ILB8</accession>
<gene>
    <name evidence="2" type="ORF">SISSUDRAFT_1039769</name>
</gene>
<reference evidence="2 3" key="1">
    <citation type="journal article" date="2016" name="Mol. Biol. Evol.">
        <title>Comparative Genomics of Early-Diverging Mushroom-Forming Fungi Provides Insights into the Origins of Lignocellulose Decay Capabilities.</title>
        <authorList>
            <person name="Nagy L.G."/>
            <person name="Riley R."/>
            <person name="Tritt A."/>
            <person name="Adam C."/>
            <person name="Daum C."/>
            <person name="Floudas D."/>
            <person name="Sun H."/>
            <person name="Yadav J.S."/>
            <person name="Pangilinan J."/>
            <person name="Larsson K.H."/>
            <person name="Matsuura K."/>
            <person name="Barry K."/>
            <person name="Labutti K."/>
            <person name="Kuo R."/>
            <person name="Ohm R.A."/>
            <person name="Bhattacharya S.S."/>
            <person name="Shirouzu T."/>
            <person name="Yoshinaga Y."/>
            <person name="Martin F.M."/>
            <person name="Grigoriev I.V."/>
            <person name="Hibbett D.S."/>
        </authorList>
    </citation>
    <scope>NUCLEOTIDE SEQUENCE [LARGE SCALE GENOMIC DNA]</scope>
    <source>
        <strain evidence="2 3">HHB10207 ss-3</strain>
    </source>
</reference>
<proteinExistence type="predicted"/>
<sequence>MCKNISKNAQDKMRTQKYPCVISFASKDTSYNREHEGIISVLKAGKIFTFGCLFESMQACFEGVVRCHERWEQGRKRNPEPALSQPSSSPSRRRLTQWASSTTMNVAAHENSCYLRFRYPPDPGNAMRCTLGASIVRNAPYPCLASGWRFLRCPDLQ</sequence>
<organism evidence="2 3">
    <name type="scientific">Sistotremastrum suecicum HHB10207 ss-3</name>
    <dbReference type="NCBI Taxonomy" id="1314776"/>
    <lineage>
        <taxon>Eukaryota</taxon>
        <taxon>Fungi</taxon>
        <taxon>Dikarya</taxon>
        <taxon>Basidiomycota</taxon>
        <taxon>Agaricomycotina</taxon>
        <taxon>Agaricomycetes</taxon>
        <taxon>Sistotremastrales</taxon>
        <taxon>Sistotremastraceae</taxon>
        <taxon>Sistotremastrum</taxon>
    </lineage>
</organism>
<dbReference type="Proteomes" id="UP000076798">
    <property type="component" value="Unassembled WGS sequence"/>
</dbReference>
<evidence type="ECO:0000256" key="1">
    <source>
        <dbReference type="SAM" id="MobiDB-lite"/>
    </source>
</evidence>